<dbReference type="KEGG" id="palr:HGI30_19565"/>
<sequence>MSGRNSKPKNDGPSSSPGRLDQYGDKLASLNEEEFQASVQEAIEEEEK</sequence>
<protein>
    <recommendedName>
        <fullName evidence="4">YfhD family protein</fullName>
    </recommendedName>
</protein>
<evidence type="ECO:0000313" key="3">
    <source>
        <dbReference type="Proteomes" id="UP000502136"/>
    </source>
</evidence>
<dbReference type="AlphaFoldDB" id="A0A6H2H1P3"/>
<evidence type="ECO:0000313" key="2">
    <source>
        <dbReference type="EMBL" id="QJC53519.1"/>
    </source>
</evidence>
<evidence type="ECO:0000256" key="1">
    <source>
        <dbReference type="SAM" id="MobiDB-lite"/>
    </source>
</evidence>
<keyword evidence="3" id="KW-1185">Reference proteome</keyword>
<evidence type="ECO:0008006" key="4">
    <source>
        <dbReference type="Google" id="ProtNLM"/>
    </source>
</evidence>
<feature type="region of interest" description="Disordered" evidence="1">
    <location>
        <begin position="1"/>
        <end position="48"/>
    </location>
</feature>
<name>A0A6H2H1P3_9BACL</name>
<organism evidence="2 3">
    <name type="scientific">Paenibacillus albicereus</name>
    <dbReference type="NCBI Taxonomy" id="2726185"/>
    <lineage>
        <taxon>Bacteria</taxon>
        <taxon>Bacillati</taxon>
        <taxon>Bacillota</taxon>
        <taxon>Bacilli</taxon>
        <taxon>Bacillales</taxon>
        <taxon>Paenibacillaceae</taxon>
        <taxon>Paenibacillus</taxon>
    </lineage>
</organism>
<accession>A0A6H2H1P3</accession>
<gene>
    <name evidence="2" type="ORF">HGI30_19565</name>
</gene>
<dbReference type="Proteomes" id="UP000502136">
    <property type="component" value="Chromosome"/>
</dbReference>
<dbReference type="EMBL" id="CP051428">
    <property type="protein sequence ID" value="QJC53519.1"/>
    <property type="molecule type" value="Genomic_DNA"/>
</dbReference>
<dbReference type="RefSeq" id="WP_168909057.1">
    <property type="nucleotide sequence ID" value="NZ_CP051428.1"/>
</dbReference>
<reference evidence="2 3" key="1">
    <citation type="submission" date="2020-04" db="EMBL/GenBank/DDBJ databases">
        <title>Novel Paenibacillus strain UniB2 isolated from commercial digestive syrup.</title>
        <authorList>
            <person name="Thorat V."/>
            <person name="Kirdat K."/>
            <person name="Tiwarekar B."/>
            <person name="Yadav A."/>
        </authorList>
    </citation>
    <scope>NUCLEOTIDE SEQUENCE [LARGE SCALE GENOMIC DNA]</scope>
    <source>
        <strain evidence="2 3">UniB2</strain>
    </source>
</reference>
<proteinExistence type="predicted"/>